<keyword evidence="3 7" id="KW-0812">Transmembrane</keyword>
<dbReference type="OrthoDB" id="5588846at2759"/>
<dbReference type="InterPro" id="IPR018966">
    <property type="entry name" value="VTC_domain"/>
</dbReference>
<dbReference type="InterPro" id="IPR004331">
    <property type="entry name" value="SPX_dom"/>
</dbReference>
<feature type="region of interest" description="Disordered" evidence="6">
    <location>
        <begin position="199"/>
        <end position="226"/>
    </location>
</feature>
<dbReference type="InterPro" id="IPR051572">
    <property type="entry name" value="VTC_Complex_Subunit"/>
</dbReference>
<evidence type="ECO:0000313" key="9">
    <source>
        <dbReference type="EMBL" id="PSK34406.1"/>
    </source>
</evidence>
<keyword evidence="4 7" id="KW-1133">Transmembrane helix</keyword>
<dbReference type="AlphaFoldDB" id="A0A2P7YEL5"/>
<keyword evidence="5 7" id="KW-0472">Membrane</keyword>
<sequence>MKYGDTIRQRSIPAWQTHNIDYQDIKHFIKINTTPGKGKAVAIPGNTDTNAADFEKRLFLILKEQDDRITWFVRSKVGEIQRRLAHLEQQIGKFVGRLGELPNGRVPMKRLERYGRIETDILKVGEEIQALSRFIGVQQEAFRKLIKKYRKWTGSSELGYRFQDEVRQRESSFTNTDLKPFLDRYEELLHTVRSLYQQSQTRTESQVKTPSRAWADRSTPPSSRLAHVNPVLDSGKRVNFDHLLATLKFGDDGKNAVFWVHPENVVELQVLLSQYTRSFNASCRQPSASSTASGQSSPNLSQSTSMHTDTFDIVADEPKRFLAQLGSETVSSVEVRPDTMLQKAALHARGTTKDDVAMLAWKQDGDQQTPLVESCPMKRKFVDAMVDRKGRMPAQKAAIQHTSFESPASTSAESVERLQKWLQSHRDVHPITTILSQRARFFNVASNASGVLLAALDQNIHFQPGAAPGPDSSNSAKFPHAVLRVRQEGSQIVDLIQILNKSHLVERVHGFSLEHHAVWQATEAENLSAPFWLPLLDQDLRKLPQRPSKSLHKTSTEFGSQSTTPQMSTATSSEAGGQAQDTPRPATQAKDKARSSPVFDGPNKSATRPRKPKTASSKLAAQRYYSEYDDPDASGDDSDAYVIYLDPNEKSMFEHAWSRLKSLFTKEKGKNPETQPLLYSPDLESPNEEYESSDDDDDVTNYRISRIYGQGQNATTAGTGLGINDEENASASRALANVPRFSGTCFTASVSILLVAFVLAATGRKKLSKEVDAGVLFAVAVSLVFSVVGVASLYRGGEHLRGWTWAVAGMTLCVVAVGSGGLVAWTVT</sequence>
<dbReference type="GO" id="GO:0016237">
    <property type="term" value="P:microautophagy"/>
    <property type="evidence" value="ECO:0007669"/>
    <property type="project" value="TreeGrafter"/>
</dbReference>
<dbReference type="GO" id="GO:0033254">
    <property type="term" value="C:vacuolar transporter chaperone complex"/>
    <property type="evidence" value="ECO:0007669"/>
    <property type="project" value="TreeGrafter"/>
</dbReference>
<evidence type="ECO:0000256" key="4">
    <source>
        <dbReference type="ARBA" id="ARBA00022989"/>
    </source>
</evidence>
<keyword evidence="10" id="KW-1185">Reference proteome</keyword>
<protein>
    <submittedName>
        <fullName evidence="9">Vacuolar transporter chaperone 4</fullName>
    </submittedName>
</protein>
<feature type="domain" description="SPX" evidence="8">
    <location>
        <begin position="1"/>
        <end position="163"/>
    </location>
</feature>
<feature type="transmembrane region" description="Helical" evidence="7">
    <location>
        <begin position="741"/>
        <end position="761"/>
    </location>
</feature>
<dbReference type="PANTHER" id="PTHR46140:SF1">
    <property type="entry name" value="VACUOLAR TRANSPORTER CHAPERONE COMPLEX SUBUNIT 4-RELATED"/>
    <property type="match status" value="1"/>
</dbReference>
<reference evidence="9 10" key="1">
    <citation type="submission" date="2017-05" db="EMBL/GenBank/DDBJ databases">
        <title>Draft genome sequence of Elsinoe australis.</title>
        <authorList>
            <person name="Cheng Q."/>
        </authorList>
    </citation>
    <scope>NUCLEOTIDE SEQUENCE [LARGE SCALE GENOMIC DNA]</scope>
    <source>
        <strain evidence="9 10">NL1</strain>
    </source>
</reference>
<dbReference type="PROSITE" id="PS51382">
    <property type="entry name" value="SPX"/>
    <property type="match status" value="1"/>
</dbReference>
<dbReference type="GO" id="GO:0000329">
    <property type="term" value="C:fungal-type vacuole membrane"/>
    <property type="evidence" value="ECO:0007669"/>
    <property type="project" value="TreeGrafter"/>
</dbReference>
<dbReference type="Pfam" id="PF09359">
    <property type="entry name" value="VTC"/>
    <property type="match status" value="1"/>
</dbReference>
<dbReference type="InterPro" id="IPR042267">
    <property type="entry name" value="VTC_sf"/>
</dbReference>
<evidence type="ECO:0000256" key="7">
    <source>
        <dbReference type="SAM" id="Phobius"/>
    </source>
</evidence>
<feature type="region of interest" description="Disordered" evidence="6">
    <location>
        <begin position="668"/>
        <end position="697"/>
    </location>
</feature>
<feature type="region of interest" description="Disordered" evidence="6">
    <location>
        <begin position="284"/>
        <end position="306"/>
    </location>
</feature>
<name>A0A2P7YEL5_9PEZI</name>
<comment type="subcellular location">
    <subcellularLocation>
        <location evidence="1">Vacuole membrane</location>
        <topology evidence="1">Multi-pass membrane protein</topology>
    </subcellularLocation>
</comment>
<dbReference type="PANTHER" id="PTHR46140">
    <property type="entry name" value="VACUOLAR TRANSPORTER CHAPERONE 1-RELATED"/>
    <property type="match status" value="1"/>
</dbReference>
<dbReference type="EMBL" id="NHZQ01000447">
    <property type="protein sequence ID" value="PSK34406.1"/>
    <property type="molecule type" value="Genomic_DNA"/>
</dbReference>
<dbReference type="Proteomes" id="UP000243723">
    <property type="component" value="Unassembled WGS sequence"/>
</dbReference>
<feature type="transmembrane region" description="Helical" evidence="7">
    <location>
        <begin position="773"/>
        <end position="794"/>
    </location>
</feature>
<dbReference type="CDD" id="cd14474">
    <property type="entry name" value="SPX_YDR089W"/>
    <property type="match status" value="1"/>
</dbReference>
<organism evidence="9 10">
    <name type="scientific">Elsinoe australis</name>
    <dbReference type="NCBI Taxonomy" id="40998"/>
    <lineage>
        <taxon>Eukaryota</taxon>
        <taxon>Fungi</taxon>
        <taxon>Dikarya</taxon>
        <taxon>Ascomycota</taxon>
        <taxon>Pezizomycotina</taxon>
        <taxon>Dothideomycetes</taxon>
        <taxon>Dothideomycetidae</taxon>
        <taxon>Myriangiales</taxon>
        <taxon>Elsinoaceae</taxon>
        <taxon>Elsinoe</taxon>
    </lineage>
</organism>
<comment type="caution">
    <text evidence="9">The sequence shown here is derived from an EMBL/GenBank/DDBJ whole genome shotgun (WGS) entry which is preliminary data.</text>
</comment>
<gene>
    <name evidence="9" type="ORF">B9Z65_8732</name>
</gene>
<keyword evidence="2" id="KW-0926">Vacuole</keyword>
<evidence type="ECO:0000256" key="1">
    <source>
        <dbReference type="ARBA" id="ARBA00004128"/>
    </source>
</evidence>
<proteinExistence type="predicted"/>
<evidence type="ECO:0000256" key="3">
    <source>
        <dbReference type="ARBA" id="ARBA00022692"/>
    </source>
</evidence>
<dbReference type="GO" id="GO:0007034">
    <property type="term" value="P:vacuolar transport"/>
    <property type="evidence" value="ECO:0007669"/>
    <property type="project" value="TreeGrafter"/>
</dbReference>
<dbReference type="Gene3D" id="3.20.100.30">
    <property type="entry name" value="VTC, catalytic tunnel domain"/>
    <property type="match status" value="1"/>
</dbReference>
<evidence type="ECO:0000256" key="6">
    <source>
        <dbReference type="SAM" id="MobiDB-lite"/>
    </source>
</evidence>
<feature type="compositionally biased region" description="Acidic residues" evidence="6">
    <location>
        <begin position="685"/>
        <end position="697"/>
    </location>
</feature>
<feature type="compositionally biased region" description="Polar residues" evidence="6">
    <location>
        <begin position="199"/>
        <end position="209"/>
    </location>
</feature>
<dbReference type="GO" id="GO:0006799">
    <property type="term" value="P:polyphosphate biosynthetic process"/>
    <property type="evidence" value="ECO:0007669"/>
    <property type="project" value="UniProtKB-ARBA"/>
</dbReference>
<accession>A0A2P7YEL5</accession>
<feature type="region of interest" description="Disordered" evidence="6">
    <location>
        <begin position="547"/>
        <end position="618"/>
    </location>
</feature>
<evidence type="ECO:0000313" key="10">
    <source>
        <dbReference type="Proteomes" id="UP000243723"/>
    </source>
</evidence>
<dbReference type="STRING" id="40998.A0A2P7YEL5"/>
<evidence type="ECO:0000256" key="2">
    <source>
        <dbReference type="ARBA" id="ARBA00022554"/>
    </source>
</evidence>
<dbReference type="GO" id="GO:0042144">
    <property type="term" value="P:vacuole fusion, non-autophagic"/>
    <property type="evidence" value="ECO:0007669"/>
    <property type="project" value="TreeGrafter"/>
</dbReference>
<evidence type="ECO:0000259" key="8">
    <source>
        <dbReference type="PROSITE" id="PS51382"/>
    </source>
</evidence>
<feature type="compositionally biased region" description="Low complexity" evidence="6">
    <location>
        <begin position="285"/>
        <end position="298"/>
    </location>
</feature>
<feature type="compositionally biased region" description="Polar residues" evidence="6">
    <location>
        <begin position="556"/>
        <end position="581"/>
    </location>
</feature>
<feature type="transmembrane region" description="Helical" evidence="7">
    <location>
        <begin position="806"/>
        <end position="827"/>
    </location>
</feature>
<evidence type="ECO:0000256" key="5">
    <source>
        <dbReference type="ARBA" id="ARBA00023136"/>
    </source>
</evidence>